<protein>
    <submittedName>
        <fullName evidence="1">Uncharacterized protein</fullName>
    </submittedName>
</protein>
<dbReference type="EMBL" id="AKCU01000499">
    <property type="protein sequence ID" value="EKV05528.1"/>
    <property type="molecule type" value="Genomic_DNA"/>
</dbReference>
<organism evidence="1 2">
    <name type="scientific">Penicillium digitatum (strain Pd1 / CECT 20795)</name>
    <name type="common">Green mold</name>
    <dbReference type="NCBI Taxonomy" id="1170230"/>
    <lineage>
        <taxon>Eukaryota</taxon>
        <taxon>Fungi</taxon>
        <taxon>Dikarya</taxon>
        <taxon>Ascomycota</taxon>
        <taxon>Pezizomycotina</taxon>
        <taxon>Eurotiomycetes</taxon>
        <taxon>Eurotiomycetidae</taxon>
        <taxon>Eurotiales</taxon>
        <taxon>Aspergillaceae</taxon>
        <taxon>Penicillium</taxon>
    </lineage>
</organism>
<accession>K9FS07</accession>
<evidence type="ECO:0000313" key="1">
    <source>
        <dbReference type="EMBL" id="EKV05528.1"/>
    </source>
</evidence>
<dbReference type="HOGENOM" id="CLU_3069405_0_0_1"/>
<name>K9FS07_PEND1</name>
<proteinExistence type="predicted"/>
<comment type="caution">
    <text evidence="1">The sequence shown here is derived from an EMBL/GenBank/DDBJ whole genome shotgun (WGS) entry which is preliminary data.</text>
</comment>
<dbReference type="KEGG" id="pdp:PDIP_82820"/>
<dbReference type="Proteomes" id="UP000009886">
    <property type="component" value="Unassembled WGS sequence"/>
</dbReference>
<dbReference type="VEuPathDB" id="FungiDB:PDIP_82820"/>
<evidence type="ECO:0000313" key="2">
    <source>
        <dbReference type="Proteomes" id="UP000009886"/>
    </source>
</evidence>
<dbReference type="AlphaFoldDB" id="K9FS07"/>
<reference evidence="2" key="1">
    <citation type="journal article" date="2012" name="BMC Genomics">
        <title>Genome sequence of the necrotrophic fungus Penicillium digitatum, the main postharvest pathogen of citrus.</title>
        <authorList>
            <person name="Marcet-Houben M."/>
            <person name="Ballester A.-R."/>
            <person name="de la Fuente B."/>
            <person name="Harries E."/>
            <person name="Marcos J.F."/>
            <person name="Gonzalez-Candelas L."/>
            <person name="Gabaldon T."/>
        </authorList>
    </citation>
    <scope>NUCLEOTIDE SEQUENCE [LARGE SCALE GENOMIC DNA]</scope>
    <source>
        <strain evidence="2">Pd1 / CECT 20795</strain>
    </source>
</reference>
<sequence length="53" mass="6063">MYKCKGHPSFATQGPTWCLSILIYTRARTVLFILPQKVIEVQKKSCYCNNILG</sequence>
<gene>
    <name evidence="1" type="ORF">PDIP_82820</name>
</gene>